<organism evidence="2 3">
    <name type="scientific">Bordetella flabilis</name>
    <dbReference type="NCBI Taxonomy" id="463014"/>
    <lineage>
        <taxon>Bacteria</taxon>
        <taxon>Pseudomonadati</taxon>
        <taxon>Pseudomonadota</taxon>
        <taxon>Betaproteobacteria</taxon>
        <taxon>Burkholderiales</taxon>
        <taxon>Alcaligenaceae</taxon>
        <taxon>Bordetella</taxon>
    </lineage>
</organism>
<evidence type="ECO:0000256" key="1">
    <source>
        <dbReference type="SAM" id="SignalP"/>
    </source>
</evidence>
<keyword evidence="3" id="KW-1185">Reference proteome</keyword>
<protein>
    <recommendedName>
        <fullName evidence="4">DUF4154 domain-containing protein</fullName>
    </recommendedName>
</protein>
<accession>A0A193GJ82</accession>
<gene>
    <name evidence="2" type="ORF">BAU07_21345</name>
</gene>
<evidence type="ECO:0000313" key="2">
    <source>
        <dbReference type="EMBL" id="ANN79329.1"/>
    </source>
</evidence>
<evidence type="ECO:0008006" key="4">
    <source>
        <dbReference type="Google" id="ProtNLM"/>
    </source>
</evidence>
<dbReference type="KEGG" id="bfz:BAU07_21345"/>
<keyword evidence="1" id="KW-0732">Signal</keyword>
<dbReference type="AlphaFoldDB" id="A0A193GJ82"/>
<dbReference type="RefSeq" id="WP_066662172.1">
    <property type="nucleotide sequence ID" value="NZ_CBCSCL010000007.1"/>
</dbReference>
<reference evidence="2 3" key="1">
    <citation type="submission" date="2016-06" db="EMBL/GenBank/DDBJ databases">
        <title>Complete genome sequences of Bordetella bronchialis and Bordetella flabilis.</title>
        <authorList>
            <person name="LiPuma J.J."/>
            <person name="Spilker T."/>
        </authorList>
    </citation>
    <scope>NUCLEOTIDE SEQUENCE [LARGE SCALE GENOMIC DNA]</scope>
    <source>
        <strain evidence="2 3">AU10664</strain>
    </source>
</reference>
<proteinExistence type="predicted"/>
<dbReference type="EMBL" id="CP016172">
    <property type="protein sequence ID" value="ANN79329.1"/>
    <property type="molecule type" value="Genomic_DNA"/>
</dbReference>
<dbReference type="Pfam" id="PF13689">
    <property type="entry name" value="DUF4154"/>
    <property type="match status" value="1"/>
</dbReference>
<feature type="chain" id="PRO_5008259037" description="DUF4154 domain-containing protein" evidence="1">
    <location>
        <begin position="28"/>
        <end position="181"/>
    </location>
</feature>
<dbReference type="InterPro" id="IPR025293">
    <property type="entry name" value="YfiR/HmsC-like"/>
</dbReference>
<evidence type="ECO:0000313" key="3">
    <source>
        <dbReference type="Proteomes" id="UP000091926"/>
    </source>
</evidence>
<sequence length="181" mass="19406">MTGRHARRFWLPALFVLGNAIAAPALSAETGAQSRADAVGQVVMGILSYARWPQQPDVIRLCVVGDPAYANALLDGTASPVGLPVRIGVALPDSSRLAEDCDAVYLGGLNEARRQKVLQHIVGRPVLSIVEDDAECAVGAMFCLDVGPERVRFQVNLDSVTRSGVRINPNVLQLSRRRPSP</sequence>
<name>A0A193GJ82_9BORD</name>
<dbReference type="Proteomes" id="UP000091926">
    <property type="component" value="Chromosome"/>
</dbReference>
<dbReference type="OrthoDB" id="7355447at2"/>
<feature type="signal peptide" evidence="1">
    <location>
        <begin position="1"/>
        <end position="27"/>
    </location>
</feature>
<dbReference type="STRING" id="463014.BAU07_21345"/>